<dbReference type="EMBL" id="DF968003">
    <property type="protein sequence ID" value="GAO99914.1"/>
    <property type="molecule type" value="Genomic_DNA"/>
</dbReference>
<dbReference type="EC" id="1.2.1.38" evidence="7"/>
<dbReference type="Pfam" id="PF01118">
    <property type="entry name" value="Semialdhyde_dh"/>
    <property type="match status" value="1"/>
</dbReference>
<dbReference type="Pfam" id="PF22698">
    <property type="entry name" value="Semialdhyde_dhC_1"/>
    <property type="match status" value="1"/>
</dbReference>
<comment type="catalytic activity">
    <reaction evidence="6 7">
        <text>N-acetyl-L-glutamate 5-semialdehyde + phosphate + NADP(+) = N-acetyl-L-glutamyl 5-phosphate + NADPH + H(+)</text>
        <dbReference type="Rhea" id="RHEA:21588"/>
        <dbReference type="ChEBI" id="CHEBI:15378"/>
        <dbReference type="ChEBI" id="CHEBI:29123"/>
        <dbReference type="ChEBI" id="CHEBI:43474"/>
        <dbReference type="ChEBI" id="CHEBI:57783"/>
        <dbReference type="ChEBI" id="CHEBI:57936"/>
        <dbReference type="ChEBI" id="CHEBI:58349"/>
        <dbReference type="EC" id="1.2.1.38"/>
    </reaction>
</comment>
<name>A0A0K8MJ54_9LACO</name>
<comment type="similarity">
    <text evidence="7">Belongs to the NAGSA dehydrogenase family. Type 1 subfamily.</text>
</comment>
<dbReference type="Proteomes" id="UP000253891">
    <property type="component" value="Unassembled WGS sequence"/>
</dbReference>
<evidence type="ECO:0000256" key="1">
    <source>
        <dbReference type="ARBA" id="ARBA00004862"/>
    </source>
</evidence>
<dbReference type="SUPFAM" id="SSF55347">
    <property type="entry name" value="Glyceraldehyde-3-phosphate dehydrogenase-like, C-terminal domain"/>
    <property type="match status" value="1"/>
</dbReference>
<gene>
    <name evidence="7 10" type="primary">argC</name>
    <name evidence="10" type="ORF">FFIC_260280</name>
</gene>
<dbReference type="GO" id="GO:0070401">
    <property type="term" value="F:NADP+ binding"/>
    <property type="evidence" value="ECO:0007669"/>
    <property type="project" value="InterPro"/>
</dbReference>
<reference evidence="10 11" key="1">
    <citation type="journal article" date="2015" name="BMC Genomics">
        <title>Comparative genomics of Fructobacillus spp. and Leuconostoc spp. reveals niche-specific evolution of Fructobacillus spp.</title>
        <authorList>
            <person name="Endo A."/>
            <person name="Tanizawa Y."/>
            <person name="Tanaka N."/>
            <person name="Maeno S."/>
            <person name="Kumar H."/>
            <person name="Shiwa Y."/>
            <person name="Okada S."/>
            <person name="Yoshikawa H."/>
            <person name="Dicks L."/>
            <person name="Nakagawa J."/>
            <person name="Arita M."/>
        </authorList>
    </citation>
    <scope>NUCLEOTIDE SEQUENCE [LARGE SCALE GENOMIC DNA]</scope>
    <source>
        <strain evidence="10 11">JCM 12225</strain>
    </source>
</reference>
<dbReference type="PROSITE" id="PS01224">
    <property type="entry name" value="ARGC"/>
    <property type="match status" value="1"/>
</dbReference>
<evidence type="ECO:0000259" key="9">
    <source>
        <dbReference type="SMART" id="SM00859"/>
    </source>
</evidence>
<evidence type="ECO:0000256" key="5">
    <source>
        <dbReference type="ARBA" id="ARBA00023002"/>
    </source>
</evidence>
<dbReference type="GO" id="GO:0006526">
    <property type="term" value="P:L-arginine biosynthetic process"/>
    <property type="evidence" value="ECO:0007669"/>
    <property type="project" value="UniProtKB-UniRule"/>
</dbReference>
<dbReference type="AlphaFoldDB" id="A0A0K8MJ54"/>
<dbReference type="UniPathway" id="UPA00068">
    <property type="reaction ID" value="UER00108"/>
</dbReference>
<dbReference type="PANTHER" id="PTHR32338:SF10">
    <property type="entry name" value="N-ACETYL-GAMMA-GLUTAMYL-PHOSPHATE REDUCTASE, CHLOROPLASTIC-RELATED"/>
    <property type="match status" value="1"/>
</dbReference>
<evidence type="ECO:0000256" key="3">
    <source>
        <dbReference type="ARBA" id="ARBA00022605"/>
    </source>
</evidence>
<dbReference type="GO" id="GO:0051287">
    <property type="term" value="F:NAD binding"/>
    <property type="evidence" value="ECO:0007669"/>
    <property type="project" value="InterPro"/>
</dbReference>
<evidence type="ECO:0000313" key="11">
    <source>
        <dbReference type="Proteomes" id="UP000253891"/>
    </source>
</evidence>
<accession>A0A0K8MJ54</accession>
<dbReference type="Gene3D" id="3.40.50.720">
    <property type="entry name" value="NAD(P)-binding Rossmann-like Domain"/>
    <property type="match status" value="1"/>
</dbReference>
<evidence type="ECO:0000256" key="7">
    <source>
        <dbReference type="HAMAP-Rule" id="MF_00150"/>
    </source>
</evidence>
<feature type="active site" evidence="7 8">
    <location>
        <position position="148"/>
    </location>
</feature>
<dbReference type="FunFam" id="3.30.360.10:FF:000014">
    <property type="entry name" value="N-acetyl-gamma-glutamyl-phosphate reductase"/>
    <property type="match status" value="1"/>
</dbReference>
<dbReference type="InterPro" id="IPR000706">
    <property type="entry name" value="AGPR_type-1"/>
</dbReference>
<keyword evidence="2 7" id="KW-0055">Arginine biosynthesis</keyword>
<keyword evidence="3 7" id="KW-0028">Amino-acid biosynthesis</keyword>
<dbReference type="Gene3D" id="3.30.360.10">
    <property type="entry name" value="Dihydrodipicolinate Reductase, domain 2"/>
    <property type="match status" value="1"/>
</dbReference>
<comment type="function">
    <text evidence="7">Catalyzes the NADPH-dependent reduction of N-acetyl-5-glutamyl phosphate to yield N-acetyl-L-glutamate 5-semialdehyde.</text>
</comment>
<sequence>MNVAITGVTGYAGMQLYSLLQEHIEVDVITVYQHDLTEPVSLAELNPRLNLAADDWAYPYDSDAVMADNDIIFFATPAGITSQLAQPYLEHNFPVIDLSGDFRLKDPAEYQKWYHQDPAKAADLASAYYGLTDIYENPGMTYIANPGCYATATLLGLAPAVMCDLIEPDSIVVDAKSGLSGAGKGLSTASHFSQANENLQVYKANEHKHIPEILAELKKWNPKVQQLQFMTTLVPIDRGIMATIYAKVKPGVSEETILAHYHSLYDENPFIQVYDQTLPDIKSVLATNNCKIGLVYNETTGYLMVVSVIDNMIKGAAGQAIQNMNQFFNFPVTTGLELSQIAF</sequence>
<dbReference type="PANTHER" id="PTHR32338">
    <property type="entry name" value="N-ACETYL-GAMMA-GLUTAMYL-PHOSPHATE REDUCTASE, CHLOROPLASTIC-RELATED-RELATED"/>
    <property type="match status" value="1"/>
</dbReference>
<evidence type="ECO:0000256" key="8">
    <source>
        <dbReference type="PROSITE-ProRule" id="PRU10010"/>
    </source>
</evidence>
<dbReference type="RefSeq" id="WP_061993279.1">
    <property type="nucleotide sequence ID" value="NZ_DF968003.1"/>
</dbReference>
<evidence type="ECO:0000313" key="10">
    <source>
        <dbReference type="EMBL" id="GAO99914.1"/>
    </source>
</evidence>
<dbReference type="GO" id="GO:0005737">
    <property type="term" value="C:cytoplasm"/>
    <property type="evidence" value="ECO:0007669"/>
    <property type="project" value="UniProtKB-SubCell"/>
</dbReference>
<proteinExistence type="inferred from homology"/>
<keyword evidence="7" id="KW-0963">Cytoplasm</keyword>
<keyword evidence="4 7" id="KW-0521">NADP</keyword>
<dbReference type="InterPro" id="IPR036291">
    <property type="entry name" value="NAD(P)-bd_dom_sf"/>
</dbReference>
<dbReference type="SUPFAM" id="SSF51735">
    <property type="entry name" value="NAD(P)-binding Rossmann-fold domains"/>
    <property type="match status" value="1"/>
</dbReference>
<evidence type="ECO:0000256" key="4">
    <source>
        <dbReference type="ARBA" id="ARBA00022857"/>
    </source>
</evidence>
<organism evidence="10 11">
    <name type="scientific">Fructobacillus ficulneus</name>
    <dbReference type="NCBI Taxonomy" id="157463"/>
    <lineage>
        <taxon>Bacteria</taxon>
        <taxon>Bacillati</taxon>
        <taxon>Bacillota</taxon>
        <taxon>Bacilli</taxon>
        <taxon>Lactobacillales</taxon>
        <taxon>Lactobacillaceae</taxon>
        <taxon>Fructobacillus</taxon>
    </lineage>
</organism>
<dbReference type="NCBIfam" id="TIGR01850">
    <property type="entry name" value="argC"/>
    <property type="match status" value="1"/>
</dbReference>
<dbReference type="STRING" id="157463.GCA_001047075_00829"/>
<dbReference type="HAMAP" id="MF_00150">
    <property type="entry name" value="ArgC_type1"/>
    <property type="match status" value="1"/>
</dbReference>
<evidence type="ECO:0000256" key="2">
    <source>
        <dbReference type="ARBA" id="ARBA00022571"/>
    </source>
</evidence>
<dbReference type="InterPro" id="IPR000534">
    <property type="entry name" value="Semialdehyde_DH_NAD-bd"/>
</dbReference>
<dbReference type="InterPro" id="IPR050085">
    <property type="entry name" value="AGPR"/>
</dbReference>
<evidence type="ECO:0000256" key="6">
    <source>
        <dbReference type="ARBA" id="ARBA00050557"/>
    </source>
</evidence>
<comment type="subcellular location">
    <subcellularLocation>
        <location evidence="7">Cytoplasm</location>
    </subcellularLocation>
</comment>
<dbReference type="InterPro" id="IPR058924">
    <property type="entry name" value="AGPR_dimerisation_dom"/>
</dbReference>
<dbReference type="SMART" id="SM00859">
    <property type="entry name" value="Semialdhyde_dh"/>
    <property type="match status" value="1"/>
</dbReference>
<keyword evidence="11" id="KW-1185">Reference proteome</keyword>
<protein>
    <recommendedName>
        <fullName evidence="7">N-acetyl-gamma-glutamyl-phosphate reductase</fullName>
        <shortName evidence="7">AGPR</shortName>
        <ecNumber evidence="7">1.2.1.38</ecNumber>
    </recommendedName>
    <alternativeName>
        <fullName evidence="7">N-acetyl-glutamate semialdehyde dehydrogenase</fullName>
        <shortName evidence="7">NAGSA dehydrogenase</shortName>
    </alternativeName>
</protein>
<dbReference type="OrthoDB" id="9801289at2"/>
<dbReference type="GO" id="GO:0003942">
    <property type="term" value="F:N-acetyl-gamma-glutamyl-phosphate reductase activity"/>
    <property type="evidence" value="ECO:0007669"/>
    <property type="project" value="UniProtKB-UniRule"/>
</dbReference>
<dbReference type="CDD" id="cd17895">
    <property type="entry name" value="AGPR_1_N"/>
    <property type="match status" value="1"/>
</dbReference>
<dbReference type="InterPro" id="IPR023013">
    <property type="entry name" value="AGPR_AS"/>
</dbReference>
<feature type="domain" description="Semialdehyde dehydrogenase NAD-binding" evidence="9">
    <location>
        <begin position="2"/>
        <end position="141"/>
    </location>
</feature>
<keyword evidence="5 7" id="KW-0560">Oxidoreductase</keyword>
<comment type="pathway">
    <text evidence="1 7">Amino-acid biosynthesis; L-arginine biosynthesis; N(2)-acetyl-L-ornithine from L-glutamate: step 3/4.</text>
</comment>
<dbReference type="CDD" id="cd23934">
    <property type="entry name" value="AGPR_1_C"/>
    <property type="match status" value="1"/>
</dbReference>